<dbReference type="GO" id="GO:0016020">
    <property type="term" value="C:membrane"/>
    <property type="evidence" value="ECO:0007669"/>
    <property type="project" value="TreeGrafter"/>
</dbReference>
<dbReference type="Gene3D" id="1.10.390.10">
    <property type="entry name" value="Neutral Protease Domain 2"/>
    <property type="match status" value="1"/>
</dbReference>
<feature type="domain" description="Aminopeptidase N-like N-terminal" evidence="15">
    <location>
        <begin position="30"/>
        <end position="209"/>
    </location>
</feature>
<name>A0A4Q9LXX0_9MICR</name>
<dbReference type="SUPFAM" id="SSF55486">
    <property type="entry name" value="Metalloproteases ('zincins'), catalytic domain"/>
    <property type="match status" value="1"/>
</dbReference>
<evidence type="ECO:0000259" key="13">
    <source>
        <dbReference type="Pfam" id="PF01433"/>
    </source>
</evidence>
<sequence length="870" mass="101463">MKNYLILIFIFLTKERALMERKVLPDTVYPINYDLHITTEPDTLTYTGWESIDVQITQPTNQLFINSCDIEIVYAKVFINNNFIDALIEYDVKEEKAILKFPQTIEPSIIKLEISFTGTLKTNMNGFYVSNYTIKDKKSILLSTHFEPTAARQAFPCFDQPDMKATFNIKITHSKELTCISNMSVKTEEINENFKTVIFNQTPKMSTYLVAFAIGNLEFIETESKNGVKIRVYIPKGYNIESGRFSLNVCSECLTFFESYFSIKYPMDKLDMLAVPEFSMGAMENWGLITYRMSSLLYDENNSAIQTKKRVAETVCHELAHQWFGNLVTMKWWNDLWLNEGFATWAAALGVSNLSRELIDWDVWTSFISEDVEAGMSYDSLQSTHAVEVPVYDPNDINQIFDGISYSKGASLIRMLENYVGQENFRNGLKEYLNKFQYRNAITDDLWLSLSNNVEGVSEVKKLMDQWTAKEGFPYISVEMVDENHLSLKQERFYLNNVNIKEKNQSHWFIPVRIGFQNEENILVEMKNKKEILVESDFKKYFKVNYGAYGFYRVLYKGDLLYKIQGMLEEKMLEPRDRLNIINDFFSLTMANYFQINDFLLFVRYFKDEENYEVLSSILGGLNELKSIFYKNEIKKEFFRNKILELVSRRAIKIDLAKPGTSLNEISLNALLISSSVGNEDSNILKKFVEIFPKFKKDRSLVSPVFRTSMFNSLMKMKPKEFYEEIFDIYTTSTVIDEKLMALSSLGSSSDINYFLTFLSESMKNKVNLQDKIYVYFSCIANLKYRDSVIKFVMENFDGILQMFEGNTSMVSYVVERVFGILSEESELKELGNFFSKRDLKGYERSFMKVMERIEIRSTFRKNVENINLE</sequence>
<dbReference type="InterPro" id="IPR001930">
    <property type="entry name" value="Peptidase_M1"/>
</dbReference>
<evidence type="ECO:0000256" key="5">
    <source>
        <dbReference type="ARBA" id="ARBA00022801"/>
    </source>
</evidence>
<protein>
    <recommendedName>
        <fullName evidence="11">Aminopeptidase</fullName>
        <ecNumber evidence="11">3.4.11.-</ecNumber>
    </recommendedName>
</protein>
<dbReference type="InterPro" id="IPR045357">
    <property type="entry name" value="Aminopeptidase_N-like_N"/>
</dbReference>
<dbReference type="VEuPathDB" id="MicrosporidiaDB:CWI38_0369p0010"/>
<feature type="binding site" evidence="9">
    <location>
        <position position="321"/>
    </location>
    <ligand>
        <name>Zn(2+)</name>
        <dbReference type="ChEBI" id="CHEBI:29105"/>
        <note>catalytic</note>
    </ligand>
</feature>
<organism evidence="16 17">
    <name type="scientific">Hamiltosporidium tvaerminnensis</name>
    <dbReference type="NCBI Taxonomy" id="1176355"/>
    <lineage>
        <taxon>Eukaryota</taxon>
        <taxon>Fungi</taxon>
        <taxon>Fungi incertae sedis</taxon>
        <taxon>Microsporidia</taxon>
        <taxon>Dubosqiidae</taxon>
        <taxon>Hamiltosporidium</taxon>
    </lineage>
</organism>
<dbReference type="Proteomes" id="UP000292282">
    <property type="component" value="Unassembled WGS sequence"/>
</dbReference>
<evidence type="ECO:0000256" key="1">
    <source>
        <dbReference type="ARBA" id="ARBA00010136"/>
    </source>
</evidence>
<feature type="domain" description="ERAP1-like C-terminal" evidence="14">
    <location>
        <begin position="542"/>
        <end position="855"/>
    </location>
</feature>
<dbReference type="InterPro" id="IPR024571">
    <property type="entry name" value="ERAP1-like_C_dom"/>
</dbReference>
<keyword evidence="12" id="KW-0732">Signal</keyword>
<feature type="binding site" evidence="9">
    <location>
        <position position="340"/>
    </location>
    <ligand>
        <name>Zn(2+)</name>
        <dbReference type="ChEBI" id="CHEBI:29105"/>
        <note>catalytic</note>
    </ligand>
</feature>
<dbReference type="InterPro" id="IPR027268">
    <property type="entry name" value="Peptidase_M4/M1_CTD_sf"/>
</dbReference>
<dbReference type="InterPro" id="IPR050344">
    <property type="entry name" value="Peptidase_M1_aminopeptidases"/>
</dbReference>
<keyword evidence="2 11" id="KW-0031">Aminopeptidase</keyword>
<feature type="domain" description="Peptidase M1 membrane alanine aminopeptidase" evidence="13">
    <location>
        <begin position="245"/>
        <end position="467"/>
    </location>
</feature>
<accession>A0A4Q9LXX0</accession>
<dbReference type="GO" id="GO:0070006">
    <property type="term" value="F:metalloaminopeptidase activity"/>
    <property type="evidence" value="ECO:0007669"/>
    <property type="project" value="TreeGrafter"/>
</dbReference>
<comment type="similarity">
    <text evidence="1 11">Belongs to the peptidase M1 family.</text>
</comment>
<dbReference type="PANTHER" id="PTHR11533:SF174">
    <property type="entry name" value="PUROMYCIN-SENSITIVE AMINOPEPTIDASE-RELATED"/>
    <property type="match status" value="1"/>
</dbReference>
<keyword evidence="4 9" id="KW-0479">Metal-binding</keyword>
<comment type="cofactor">
    <cofactor evidence="9 11">
        <name>Zn(2+)</name>
        <dbReference type="ChEBI" id="CHEBI:29105"/>
    </cofactor>
    <text evidence="9 11">Binds 1 zinc ion per subunit.</text>
</comment>
<dbReference type="GO" id="GO:0042277">
    <property type="term" value="F:peptide binding"/>
    <property type="evidence" value="ECO:0007669"/>
    <property type="project" value="TreeGrafter"/>
</dbReference>
<dbReference type="EMBL" id="PITK01000369">
    <property type="protein sequence ID" value="TBU13658.1"/>
    <property type="molecule type" value="Genomic_DNA"/>
</dbReference>
<dbReference type="Gene3D" id="2.60.40.1730">
    <property type="entry name" value="tricorn interacting facor f3 domain"/>
    <property type="match status" value="1"/>
</dbReference>
<dbReference type="FunFam" id="2.60.40.1730:FF:000002">
    <property type="entry name" value="Aminopeptidase"/>
    <property type="match status" value="1"/>
</dbReference>
<dbReference type="InterPro" id="IPR014782">
    <property type="entry name" value="Peptidase_M1_dom"/>
</dbReference>
<dbReference type="STRING" id="1176355.A0A4Q9LXX0"/>
<dbReference type="AlphaFoldDB" id="A0A4Q9LXX0"/>
<evidence type="ECO:0000256" key="9">
    <source>
        <dbReference type="PIRSR" id="PIRSR634016-3"/>
    </source>
</evidence>
<evidence type="ECO:0000256" key="10">
    <source>
        <dbReference type="PIRSR" id="PIRSR634016-4"/>
    </source>
</evidence>
<dbReference type="FunFam" id="1.10.390.10:FF:000001">
    <property type="entry name" value="Aminopeptidase"/>
    <property type="match status" value="1"/>
</dbReference>
<dbReference type="Gene3D" id="1.25.50.20">
    <property type="match status" value="1"/>
</dbReference>
<evidence type="ECO:0000313" key="17">
    <source>
        <dbReference type="Proteomes" id="UP000292282"/>
    </source>
</evidence>
<evidence type="ECO:0000256" key="3">
    <source>
        <dbReference type="ARBA" id="ARBA00022670"/>
    </source>
</evidence>
<dbReference type="OrthoDB" id="10031169at2759"/>
<keyword evidence="3 11" id="KW-0645">Protease</keyword>
<evidence type="ECO:0000256" key="6">
    <source>
        <dbReference type="ARBA" id="ARBA00022833"/>
    </source>
</evidence>
<dbReference type="GO" id="GO:0005737">
    <property type="term" value="C:cytoplasm"/>
    <property type="evidence" value="ECO:0007669"/>
    <property type="project" value="TreeGrafter"/>
</dbReference>
<dbReference type="PRINTS" id="PR00756">
    <property type="entry name" value="ALADIPTASE"/>
</dbReference>
<dbReference type="EC" id="3.4.11.-" evidence="11"/>
<gene>
    <name evidence="16" type="ORF">CWI38_0369p0010</name>
</gene>
<dbReference type="Pfam" id="PF01433">
    <property type="entry name" value="Peptidase_M1"/>
    <property type="match status" value="1"/>
</dbReference>
<evidence type="ECO:0000256" key="7">
    <source>
        <dbReference type="ARBA" id="ARBA00023049"/>
    </source>
</evidence>
<feature type="active site" description="Proton acceptor" evidence="8">
    <location>
        <position position="318"/>
    </location>
</feature>
<keyword evidence="5 11" id="KW-0378">Hydrolase</keyword>
<proteinExistence type="inferred from homology"/>
<evidence type="ECO:0000259" key="15">
    <source>
        <dbReference type="Pfam" id="PF17900"/>
    </source>
</evidence>
<evidence type="ECO:0000256" key="11">
    <source>
        <dbReference type="RuleBase" id="RU364040"/>
    </source>
</evidence>
<evidence type="ECO:0000256" key="2">
    <source>
        <dbReference type="ARBA" id="ARBA00022438"/>
    </source>
</evidence>
<dbReference type="GO" id="GO:0043171">
    <property type="term" value="P:peptide catabolic process"/>
    <property type="evidence" value="ECO:0007669"/>
    <property type="project" value="TreeGrafter"/>
</dbReference>
<comment type="caution">
    <text evidence="16">The sequence shown here is derived from an EMBL/GenBank/DDBJ whole genome shotgun (WGS) entry which is preliminary data.</text>
</comment>
<feature type="chain" id="PRO_5020577349" description="Aminopeptidase" evidence="12">
    <location>
        <begin position="20"/>
        <end position="870"/>
    </location>
</feature>
<dbReference type="InterPro" id="IPR042097">
    <property type="entry name" value="Aminopeptidase_N-like_N_sf"/>
</dbReference>
<dbReference type="SUPFAM" id="SSF63737">
    <property type="entry name" value="Leukotriene A4 hydrolase N-terminal domain"/>
    <property type="match status" value="1"/>
</dbReference>
<dbReference type="GO" id="GO:0008270">
    <property type="term" value="F:zinc ion binding"/>
    <property type="evidence" value="ECO:0007669"/>
    <property type="project" value="UniProtKB-UniRule"/>
</dbReference>
<dbReference type="Gene3D" id="2.60.40.1910">
    <property type="match status" value="1"/>
</dbReference>
<evidence type="ECO:0000313" key="16">
    <source>
        <dbReference type="EMBL" id="TBU13658.1"/>
    </source>
</evidence>
<dbReference type="InterPro" id="IPR034016">
    <property type="entry name" value="M1_APN-typ"/>
</dbReference>
<dbReference type="GO" id="GO:0006508">
    <property type="term" value="P:proteolysis"/>
    <property type="evidence" value="ECO:0007669"/>
    <property type="project" value="UniProtKB-KW"/>
</dbReference>
<feature type="site" description="Transition state stabilizer" evidence="10">
    <location>
        <position position="406"/>
    </location>
</feature>
<dbReference type="GO" id="GO:0005615">
    <property type="term" value="C:extracellular space"/>
    <property type="evidence" value="ECO:0007669"/>
    <property type="project" value="TreeGrafter"/>
</dbReference>
<reference evidence="16 17" key="1">
    <citation type="submission" date="2017-12" db="EMBL/GenBank/DDBJ databases">
        <authorList>
            <person name="Pombert J.-F."/>
            <person name="Haag K.L."/>
            <person name="Ebert D."/>
        </authorList>
    </citation>
    <scope>NUCLEOTIDE SEQUENCE [LARGE SCALE GENOMIC DNA]</scope>
    <source>
        <strain evidence="16">IL-G-3</strain>
    </source>
</reference>
<dbReference type="Pfam" id="PF11838">
    <property type="entry name" value="ERAP1_C"/>
    <property type="match status" value="1"/>
</dbReference>
<feature type="binding site" evidence="9">
    <location>
        <position position="317"/>
    </location>
    <ligand>
        <name>Zn(2+)</name>
        <dbReference type="ChEBI" id="CHEBI:29105"/>
        <note>catalytic</note>
    </ligand>
</feature>
<keyword evidence="6 9" id="KW-0862">Zinc</keyword>
<keyword evidence="7 11" id="KW-0482">Metalloprotease</keyword>
<keyword evidence="17" id="KW-1185">Reference proteome</keyword>
<dbReference type="CDD" id="cd09601">
    <property type="entry name" value="M1_APN-Q_like"/>
    <property type="match status" value="1"/>
</dbReference>
<evidence type="ECO:0000256" key="8">
    <source>
        <dbReference type="PIRSR" id="PIRSR634016-1"/>
    </source>
</evidence>
<feature type="signal peptide" evidence="12">
    <location>
        <begin position="1"/>
        <end position="19"/>
    </location>
</feature>
<evidence type="ECO:0000259" key="14">
    <source>
        <dbReference type="Pfam" id="PF11838"/>
    </source>
</evidence>
<evidence type="ECO:0000256" key="4">
    <source>
        <dbReference type="ARBA" id="ARBA00022723"/>
    </source>
</evidence>
<dbReference type="PANTHER" id="PTHR11533">
    <property type="entry name" value="PROTEASE M1 ZINC METALLOPROTEASE"/>
    <property type="match status" value="1"/>
</dbReference>
<dbReference type="Pfam" id="PF17900">
    <property type="entry name" value="Peptidase_M1_N"/>
    <property type="match status" value="1"/>
</dbReference>
<evidence type="ECO:0000256" key="12">
    <source>
        <dbReference type="SAM" id="SignalP"/>
    </source>
</evidence>